<proteinExistence type="predicted"/>
<dbReference type="Pfam" id="PF06150">
    <property type="entry name" value="ChaB"/>
    <property type="match status" value="1"/>
</dbReference>
<comment type="caution">
    <text evidence="2">The sequence shown here is derived from an EMBL/GenBank/DDBJ whole genome shotgun (WGS) entry which is preliminary data.</text>
</comment>
<organism evidence="2 3">
    <name type="scientific">Micromonospora taraxaci</name>
    <dbReference type="NCBI Taxonomy" id="1316803"/>
    <lineage>
        <taxon>Bacteria</taxon>
        <taxon>Bacillati</taxon>
        <taxon>Actinomycetota</taxon>
        <taxon>Actinomycetes</taxon>
        <taxon>Micromonosporales</taxon>
        <taxon>Micromonosporaceae</taxon>
        <taxon>Micromonospora</taxon>
    </lineage>
</organism>
<evidence type="ECO:0000313" key="3">
    <source>
        <dbReference type="Proteomes" id="UP000317685"/>
    </source>
</evidence>
<evidence type="ECO:0000256" key="1">
    <source>
        <dbReference type="SAM" id="MobiDB-lite"/>
    </source>
</evidence>
<feature type="compositionally biased region" description="Basic and acidic residues" evidence="1">
    <location>
        <begin position="106"/>
        <end position="120"/>
    </location>
</feature>
<dbReference type="AlphaFoldDB" id="A0A561W631"/>
<keyword evidence="3" id="KW-1185">Reference proteome</keyword>
<reference evidence="2 3" key="1">
    <citation type="submission" date="2019-06" db="EMBL/GenBank/DDBJ databases">
        <title>Sequencing the genomes of 1000 actinobacteria strains.</title>
        <authorList>
            <person name="Klenk H.-P."/>
        </authorList>
    </citation>
    <scope>NUCLEOTIDE SEQUENCE [LARGE SCALE GENOMIC DNA]</scope>
    <source>
        <strain evidence="2 3">DSM 45885</strain>
    </source>
</reference>
<sequence>MPGERQGDPNDAEEDEMPGREDLPSTLRRSSDKAQRTWEKTHDSAVETYGEGERSHRTAFAAVKHQFEKVGDHWEPKGRKGPSDQQAAGGGPERRAPTAGGVDANATKDHLMAVARELDVPGRSNMNKPDLVKAIQKANDRATRKARGD</sequence>
<protein>
    <submittedName>
        <fullName evidence="2">Rho termination factor-like protein</fullName>
    </submittedName>
</protein>
<dbReference type="InterPro" id="IPR009317">
    <property type="entry name" value="ChaB"/>
</dbReference>
<dbReference type="SUPFAM" id="SSF140376">
    <property type="entry name" value="ChaB-like"/>
    <property type="match status" value="1"/>
</dbReference>
<feature type="compositionally biased region" description="Basic and acidic residues" evidence="1">
    <location>
        <begin position="65"/>
        <end position="82"/>
    </location>
</feature>
<feature type="compositionally biased region" description="Basic and acidic residues" evidence="1">
    <location>
        <begin position="17"/>
        <end position="56"/>
    </location>
</feature>
<feature type="compositionally biased region" description="Basic and acidic residues" evidence="1">
    <location>
        <begin position="138"/>
        <end position="149"/>
    </location>
</feature>
<dbReference type="Proteomes" id="UP000317685">
    <property type="component" value="Unassembled WGS sequence"/>
</dbReference>
<feature type="region of interest" description="Disordered" evidence="1">
    <location>
        <begin position="1"/>
        <end position="149"/>
    </location>
</feature>
<dbReference type="InterPro" id="IPR037205">
    <property type="entry name" value="ChaB_sf"/>
</dbReference>
<evidence type="ECO:0000313" key="2">
    <source>
        <dbReference type="EMBL" id="TWG19321.1"/>
    </source>
</evidence>
<name>A0A561W631_9ACTN</name>
<dbReference type="Gene3D" id="1.10.1740.70">
    <property type="entry name" value="ChaB"/>
    <property type="match status" value="1"/>
</dbReference>
<dbReference type="EMBL" id="VIWZ01000001">
    <property type="protein sequence ID" value="TWG19321.1"/>
    <property type="molecule type" value="Genomic_DNA"/>
</dbReference>
<accession>A0A561W631</accession>
<gene>
    <name evidence="2" type="ORF">FHU34_114703</name>
</gene>